<organism evidence="2 3">
    <name type="scientific">Sulfobacillus acidophilus (strain ATCC 700253 / DSM 10332 / NAL)</name>
    <dbReference type="NCBI Taxonomy" id="679936"/>
    <lineage>
        <taxon>Bacteria</taxon>
        <taxon>Bacillati</taxon>
        <taxon>Bacillota</taxon>
        <taxon>Clostridia</taxon>
        <taxon>Eubacteriales</taxon>
        <taxon>Clostridiales Family XVII. Incertae Sedis</taxon>
        <taxon>Sulfobacillus</taxon>
    </lineage>
</organism>
<keyword evidence="1" id="KW-0812">Transmembrane</keyword>
<dbReference type="PATRIC" id="fig|679936.5.peg.1287"/>
<dbReference type="AlphaFoldDB" id="G8TV89"/>
<evidence type="ECO:0000313" key="3">
    <source>
        <dbReference type="Proteomes" id="UP000005439"/>
    </source>
</evidence>
<name>G8TV89_SULAD</name>
<keyword evidence="1" id="KW-0472">Membrane</keyword>
<dbReference type="HOGENOM" id="CLU_874138_0_0_9"/>
<dbReference type="EMBL" id="CP003179">
    <property type="protein sequence ID" value="AEW04729.1"/>
    <property type="molecule type" value="Genomic_DNA"/>
</dbReference>
<accession>G8TV89</accession>
<keyword evidence="3" id="KW-1185">Reference proteome</keyword>
<dbReference type="STRING" id="679936.Sulac_1229"/>
<evidence type="ECO:0000256" key="1">
    <source>
        <dbReference type="SAM" id="Phobius"/>
    </source>
</evidence>
<gene>
    <name evidence="2" type="ordered locus">Sulac_1229</name>
</gene>
<proteinExistence type="predicted"/>
<protein>
    <submittedName>
        <fullName evidence="2">Uncharacterized protein</fullName>
    </submittedName>
</protein>
<reference evidence="2 3" key="2">
    <citation type="journal article" date="2012" name="Stand. Genomic Sci.">
        <title>Complete genome sequence of the moderately thermophilic mineral-sulfide-oxidizing firmicute Sulfobacillus acidophilus type strain (NAL(T)).</title>
        <authorList>
            <person name="Anderson I."/>
            <person name="Chertkov O."/>
            <person name="Chen A."/>
            <person name="Saunders E."/>
            <person name="Lapidus A."/>
            <person name="Nolan M."/>
            <person name="Lucas S."/>
            <person name="Hammon N."/>
            <person name="Deshpande S."/>
            <person name="Cheng J.F."/>
            <person name="Han C."/>
            <person name="Tapia R."/>
            <person name="Goodwin L.A."/>
            <person name="Pitluck S."/>
            <person name="Liolios K."/>
            <person name="Pagani I."/>
            <person name="Ivanova N."/>
            <person name="Mikhailova N."/>
            <person name="Pati A."/>
            <person name="Palaniappan K."/>
            <person name="Land M."/>
            <person name="Pan C."/>
            <person name="Rohde M."/>
            <person name="Pukall R."/>
            <person name="Goker M."/>
            <person name="Detter J.C."/>
            <person name="Woyke T."/>
            <person name="Bristow J."/>
            <person name="Eisen J.A."/>
            <person name="Markowitz V."/>
            <person name="Hugenholtz P."/>
            <person name="Kyrpides N.C."/>
            <person name="Klenk H.P."/>
            <person name="Mavromatis K."/>
        </authorList>
    </citation>
    <scope>NUCLEOTIDE SEQUENCE [LARGE SCALE GENOMIC DNA]</scope>
    <source>
        <strain evidence="3">ATCC 700253 / DSM 10332 / NAL</strain>
    </source>
</reference>
<keyword evidence="1" id="KW-1133">Transmembrane helix</keyword>
<sequence>MRDSTLWKRPWRWAGEGTTAGSVIALILLTFGLTGGIALQRVLHTDNVLTQAATIALQSEEQNGCWTAATTQAVSNTLKAGGLVPSAAKVTQYTGSTQSYGQPVVAGIQYPLQVSVVTMPVMTIPVASAESGSSFYVPNVSGGTNTGCTTPTLGYCPQTTYQTQCTPAHQVCQPVTSQQCVPVTQQVCGTSYQEQCGYRPVTSYSCGPQSSCGWTTRTVCSPTERYGLLWCLGTPSDPYKYCHYGWYPTTTCTPQSVYTCQTTYTCGWHTSTQYSCTTVPVTSCSYQTTQSCHLVTTTQCTTVPESCQQVPVTVNTCG</sequence>
<feature type="transmembrane region" description="Helical" evidence="1">
    <location>
        <begin position="20"/>
        <end position="39"/>
    </location>
</feature>
<evidence type="ECO:0000313" key="2">
    <source>
        <dbReference type="EMBL" id="AEW04729.1"/>
    </source>
</evidence>
<dbReference type="KEGG" id="sap:Sulac_1229"/>
<dbReference type="Proteomes" id="UP000005439">
    <property type="component" value="Chromosome"/>
</dbReference>
<reference evidence="3" key="1">
    <citation type="submission" date="2011-12" db="EMBL/GenBank/DDBJ databases">
        <title>The complete genome of chromosome of Sulfobacillus acidophilus DSM 10332.</title>
        <authorList>
            <person name="Lucas S."/>
            <person name="Han J."/>
            <person name="Lapidus A."/>
            <person name="Bruce D."/>
            <person name="Goodwin L."/>
            <person name="Pitluck S."/>
            <person name="Peters L."/>
            <person name="Kyrpides N."/>
            <person name="Mavromatis K."/>
            <person name="Ivanova N."/>
            <person name="Mikhailova N."/>
            <person name="Chertkov O."/>
            <person name="Saunders E."/>
            <person name="Detter J.C."/>
            <person name="Tapia R."/>
            <person name="Han C."/>
            <person name="Land M."/>
            <person name="Hauser L."/>
            <person name="Markowitz V."/>
            <person name="Cheng J.-F."/>
            <person name="Hugenholtz P."/>
            <person name="Woyke T."/>
            <person name="Wu D."/>
            <person name="Pukall R."/>
            <person name="Gehrich-Schroeter G."/>
            <person name="Schneider S."/>
            <person name="Klenk H.-P."/>
            <person name="Eisen J.A."/>
        </authorList>
    </citation>
    <scope>NUCLEOTIDE SEQUENCE [LARGE SCALE GENOMIC DNA]</scope>
    <source>
        <strain evidence="3">ATCC 700253 / DSM 10332 / NAL</strain>
    </source>
</reference>